<keyword evidence="3" id="KW-1185">Reference proteome</keyword>
<sequence length="72" mass="7640">MHEGHSLGWVLIRNLPPSLLSPPCSSSTSNLTPPTRLTSSPPAFEPSPACPLPHEISPPSTHQQATPQHAKS</sequence>
<dbReference type="InParanoid" id="A0A067Q2G0"/>
<feature type="compositionally biased region" description="Low complexity" evidence="1">
    <location>
        <begin position="17"/>
        <end position="42"/>
    </location>
</feature>
<protein>
    <submittedName>
        <fullName evidence="2">Uncharacterized protein</fullName>
    </submittedName>
</protein>
<dbReference type="EMBL" id="KL197713">
    <property type="protein sequence ID" value="KDQ61253.1"/>
    <property type="molecule type" value="Genomic_DNA"/>
</dbReference>
<proteinExistence type="predicted"/>
<name>A0A067Q2G0_9AGAM</name>
<reference evidence="3" key="1">
    <citation type="journal article" date="2014" name="Proc. Natl. Acad. Sci. U.S.A.">
        <title>Extensive sampling of basidiomycete genomes demonstrates inadequacy of the white-rot/brown-rot paradigm for wood decay fungi.</title>
        <authorList>
            <person name="Riley R."/>
            <person name="Salamov A.A."/>
            <person name="Brown D.W."/>
            <person name="Nagy L.G."/>
            <person name="Floudas D."/>
            <person name="Held B.W."/>
            <person name="Levasseur A."/>
            <person name="Lombard V."/>
            <person name="Morin E."/>
            <person name="Otillar R."/>
            <person name="Lindquist E.A."/>
            <person name="Sun H."/>
            <person name="LaButti K.M."/>
            <person name="Schmutz J."/>
            <person name="Jabbour D."/>
            <person name="Luo H."/>
            <person name="Baker S.E."/>
            <person name="Pisabarro A.G."/>
            <person name="Walton J.D."/>
            <person name="Blanchette R.A."/>
            <person name="Henrissat B."/>
            <person name="Martin F."/>
            <person name="Cullen D."/>
            <person name="Hibbett D.S."/>
            <person name="Grigoriev I.V."/>
        </authorList>
    </citation>
    <scope>NUCLEOTIDE SEQUENCE [LARGE SCALE GENOMIC DNA]</scope>
    <source>
        <strain evidence="3">MUCL 33604</strain>
    </source>
</reference>
<dbReference type="Proteomes" id="UP000027265">
    <property type="component" value="Unassembled WGS sequence"/>
</dbReference>
<dbReference type="AlphaFoldDB" id="A0A067Q2G0"/>
<evidence type="ECO:0000256" key="1">
    <source>
        <dbReference type="SAM" id="MobiDB-lite"/>
    </source>
</evidence>
<feature type="region of interest" description="Disordered" evidence="1">
    <location>
        <begin position="17"/>
        <end position="72"/>
    </location>
</feature>
<accession>A0A067Q2G0</accession>
<feature type="compositionally biased region" description="Polar residues" evidence="1">
    <location>
        <begin position="58"/>
        <end position="72"/>
    </location>
</feature>
<organism evidence="2 3">
    <name type="scientific">Jaapia argillacea MUCL 33604</name>
    <dbReference type="NCBI Taxonomy" id="933084"/>
    <lineage>
        <taxon>Eukaryota</taxon>
        <taxon>Fungi</taxon>
        <taxon>Dikarya</taxon>
        <taxon>Basidiomycota</taxon>
        <taxon>Agaricomycotina</taxon>
        <taxon>Agaricomycetes</taxon>
        <taxon>Agaricomycetidae</taxon>
        <taxon>Jaapiales</taxon>
        <taxon>Jaapiaceae</taxon>
        <taxon>Jaapia</taxon>
    </lineage>
</organism>
<evidence type="ECO:0000313" key="3">
    <source>
        <dbReference type="Proteomes" id="UP000027265"/>
    </source>
</evidence>
<dbReference type="HOGENOM" id="CLU_2722579_0_0_1"/>
<gene>
    <name evidence="2" type="ORF">JAAARDRAFT_576619</name>
</gene>
<evidence type="ECO:0000313" key="2">
    <source>
        <dbReference type="EMBL" id="KDQ61253.1"/>
    </source>
</evidence>